<evidence type="ECO:0000313" key="4">
    <source>
        <dbReference type="EMBL" id="KAA5233285.1"/>
    </source>
</evidence>
<name>A0A174K615_9BACE</name>
<proteinExistence type="predicted"/>
<feature type="transmembrane region" description="Helical" evidence="2">
    <location>
        <begin position="6"/>
        <end position="33"/>
    </location>
</feature>
<dbReference type="EMBL" id="VWAK01000001">
    <property type="protein sequence ID" value="KAA5233285.1"/>
    <property type="molecule type" value="Genomic_DNA"/>
</dbReference>
<keyword evidence="2" id="KW-0812">Transmembrane</keyword>
<feature type="region of interest" description="Disordered" evidence="1">
    <location>
        <begin position="36"/>
        <end position="79"/>
    </location>
</feature>
<evidence type="ECO:0000313" key="7">
    <source>
        <dbReference type="Proteomes" id="UP000421791"/>
    </source>
</evidence>
<dbReference type="EMBL" id="CYZH01000026">
    <property type="protein sequence ID" value="CUP04905.1"/>
    <property type="molecule type" value="Genomic_DNA"/>
</dbReference>
<dbReference type="STRING" id="338188.ERS852397_03384"/>
<dbReference type="InterPro" id="IPR032272">
    <property type="entry name" value="DUF4834"/>
</dbReference>
<evidence type="ECO:0000313" key="8">
    <source>
        <dbReference type="Proteomes" id="UP000440198"/>
    </source>
</evidence>
<evidence type="ECO:0000256" key="1">
    <source>
        <dbReference type="SAM" id="MobiDB-lite"/>
    </source>
</evidence>
<keyword evidence="2" id="KW-1133">Transmembrane helix</keyword>
<evidence type="ECO:0000256" key="2">
    <source>
        <dbReference type="SAM" id="Phobius"/>
    </source>
</evidence>
<dbReference type="AlphaFoldDB" id="A0A174K615"/>
<evidence type="ECO:0000313" key="5">
    <source>
        <dbReference type="EMBL" id="KAA5260160.1"/>
    </source>
</evidence>
<dbReference type="EMBL" id="VWAG01000001">
    <property type="protein sequence ID" value="KAA5260160.1"/>
    <property type="molecule type" value="Genomic_DNA"/>
</dbReference>
<dbReference type="GeneID" id="92986719"/>
<keyword evidence="8" id="KW-1185">Reference proteome</keyword>
<evidence type="ECO:0000313" key="6">
    <source>
        <dbReference type="Proteomes" id="UP000095517"/>
    </source>
</evidence>
<dbReference type="Proteomes" id="UP000440198">
    <property type="component" value="Unassembled WGS sequence"/>
</dbReference>
<protein>
    <submittedName>
        <fullName evidence="4">DUF4834 family protein</fullName>
    </submittedName>
</protein>
<feature type="compositionally biased region" description="Polar residues" evidence="1">
    <location>
        <begin position="36"/>
        <end position="61"/>
    </location>
</feature>
<keyword evidence="2" id="KW-0472">Membrane</keyword>
<gene>
    <name evidence="3" type="ORF">ERS852397_03384</name>
    <name evidence="5" type="ORF">F2Z09_00095</name>
    <name evidence="4" type="ORF">F2Z22_01310</name>
</gene>
<organism evidence="3 6">
    <name type="scientific">Bacteroides finegoldii</name>
    <dbReference type="NCBI Taxonomy" id="338188"/>
    <lineage>
        <taxon>Bacteria</taxon>
        <taxon>Pseudomonadati</taxon>
        <taxon>Bacteroidota</taxon>
        <taxon>Bacteroidia</taxon>
        <taxon>Bacteroidales</taxon>
        <taxon>Bacteroidaceae</taxon>
        <taxon>Bacteroides</taxon>
    </lineage>
</organism>
<accession>A0A174K615</accession>
<evidence type="ECO:0000313" key="3">
    <source>
        <dbReference type="EMBL" id="CUP04905.1"/>
    </source>
</evidence>
<dbReference type="Pfam" id="PF16118">
    <property type="entry name" value="DUF4834"/>
    <property type="match status" value="1"/>
</dbReference>
<reference evidence="3 6" key="1">
    <citation type="submission" date="2015-09" db="EMBL/GenBank/DDBJ databases">
        <authorList>
            <consortium name="Pathogen Informatics"/>
        </authorList>
    </citation>
    <scope>NUCLEOTIDE SEQUENCE [LARGE SCALE GENOMIC DNA]</scope>
    <source>
        <strain evidence="3 6">2789STDY5608840</strain>
    </source>
</reference>
<sequence length="99" mass="11406">MHILLFILLFIITIIVFGLSVVGLILKAIFGIGHRFSSSSRPRQNESGRSADQQSYSQGTHRPTDHEEEIFSDDVPRKKHKKIFTQDEGEYVDFEEIKE</sequence>
<dbReference type="Proteomes" id="UP000421791">
    <property type="component" value="Unassembled WGS sequence"/>
</dbReference>
<dbReference type="RefSeq" id="WP_007757877.1">
    <property type="nucleotide sequence ID" value="NZ_CABIXA010000026.1"/>
</dbReference>
<dbReference type="Proteomes" id="UP000095517">
    <property type="component" value="Unassembled WGS sequence"/>
</dbReference>
<reference evidence="7 8" key="2">
    <citation type="journal article" date="2019" name="Nat. Med.">
        <title>A library of human gut bacterial isolates paired with longitudinal multiomics data enables mechanistic microbiome research.</title>
        <authorList>
            <person name="Poyet M."/>
            <person name="Groussin M."/>
            <person name="Gibbons S.M."/>
            <person name="Avila-Pacheco J."/>
            <person name="Jiang X."/>
            <person name="Kearney S.M."/>
            <person name="Perrotta A.R."/>
            <person name="Berdy B."/>
            <person name="Zhao S."/>
            <person name="Lieberman T.D."/>
            <person name="Swanson P.K."/>
            <person name="Smith M."/>
            <person name="Roesemann S."/>
            <person name="Alexander J.E."/>
            <person name="Rich S.A."/>
            <person name="Livny J."/>
            <person name="Vlamakis H."/>
            <person name="Clish C."/>
            <person name="Bullock K."/>
            <person name="Deik A."/>
            <person name="Scott J."/>
            <person name="Pierce K.A."/>
            <person name="Xavier R.J."/>
            <person name="Alm E.J."/>
        </authorList>
    </citation>
    <scope>NUCLEOTIDE SEQUENCE [LARGE SCALE GENOMIC DNA]</scope>
    <source>
        <strain evidence="5 8">BIOML-A2</strain>
        <strain evidence="4 7">BIOML-A6</strain>
    </source>
</reference>